<keyword evidence="10" id="KW-1185">Reference proteome</keyword>
<name>A0AAW4W3B8_9FIRM</name>
<evidence type="ECO:0000256" key="7">
    <source>
        <dbReference type="PIRNR" id="PIRNR016636"/>
    </source>
</evidence>
<feature type="transmembrane region" description="Helical" evidence="8">
    <location>
        <begin position="376"/>
        <end position="397"/>
    </location>
</feature>
<dbReference type="RefSeq" id="WP_227601005.1">
    <property type="nucleotide sequence ID" value="NZ_JAJEPX010000035.1"/>
</dbReference>
<feature type="transmembrane region" description="Helical" evidence="8">
    <location>
        <begin position="431"/>
        <end position="455"/>
    </location>
</feature>
<keyword evidence="4 8" id="KW-0812">Transmembrane</keyword>
<dbReference type="Proteomes" id="UP001298753">
    <property type="component" value="Unassembled WGS sequence"/>
</dbReference>
<evidence type="ECO:0000256" key="1">
    <source>
        <dbReference type="ARBA" id="ARBA00004651"/>
    </source>
</evidence>
<comment type="subcellular location">
    <subcellularLocation>
        <location evidence="1">Cell membrane</location>
        <topology evidence="1">Multi-pass membrane protein</topology>
    </subcellularLocation>
</comment>
<dbReference type="EMBL" id="JAJEPX010000035">
    <property type="protein sequence ID" value="MCC2177467.1"/>
    <property type="molecule type" value="Genomic_DNA"/>
</dbReference>
<gene>
    <name evidence="9" type="ORF">LKD22_10080</name>
</gene>
<dbReference type="GO" id="GO:0042121">
    <property type="term" value="P:alginic acid biosynthetic process"/>
    <property type="evidence" value="ECO:0007669"/>
    <property type="project" value="InterPro"/>
</dbReference>
<dbReference type="PIRSF" id="PIRSF016636">
    <property type="entry name" value="AlgI_DltB"/>
    <property type="match status" value="1"/>
</dbReference>
<sequence length="458" mass="51160">MVFSSAISLFFFVPIVFLLDRRLSNVDAKNTWLLLASLVFYSFGQVYYLPLLLVSVALNYVCGRLAAGKYAKLGVTLAVIGGIGLLAVFKYADFAIRTVNALCGLHLPLTGIALPIGISFFTFQGLSYVIDVYREPKMVSHSFKKVLLYIAFFPQLIAGPIVKYHDIEQEIDSRRTTPQETALGIRRFICGLSKKLLLSNALGQMADTVFALPAGEIGMLAGWTGAICYTLQIYFDFSGYSDMAIGLGRMFGFHFRENFDYPYTATTIKEFWRRWHISLSGWFRDYLYIPLGGNRKGKARTWLNRFLVFFATGLWHGASWTFVLWGLWHGLFSVLEDCGAIPVDKLKGKRIGQLYTLLVVVLGFTLFRADTLAQAGAMYAAMFSGVGLHWLGTAAVWAKFTPAFALTLCLALLLCTPVAREHTPKCESVTFIGSLGLLLLCMMYLAAGSFNPFIYFRF</sequence>
<evidence type="ECO:0000256" key="2">
    <source>
        <dbReference type="ARBA" id="ARBA00010323"/>
    </source>
</evidence>
<dbReference type="PANTHER" id="PTHR13285">
    <property type="entry name" value="ACYLTRANSFERASE"/>
    <property type="match status" value="1"/>
</dbReference>
<organism evidence="9 10">
    <name type="scientific">Agathobaculum butyriciproducens</name>
    <dbReference type="NCBI Taxonomy" id="1628085"/>
    <lineage>
        <taxon>Bacteria</taxon>
        <taxon>Bacillati</taxon>
        <taxon>Bacillota</taxon>
        <taxon>Clostridia</taxon>
        <taxon>Eubacteriales</taxon>
        <taxon>Butyricicoccaceae</taxon>
        <taxon>Agathobaculum</taxon>
    </lineage>
</organism>
<feature type="transmembrane region" description="Helical" evidence="8">
    <location>
        <begin position="403"/>
        <end position="419"/>
    </location>
</feature>
<comment type="caution">
    <text evidence="9">The sequence shown here is derived from an EMBL/GenBank/DDBJ whole genome shotgun (WGS) entry which is preliminary data.</text>
</comment>
<evidence type="ECO:0000256" key="4">
    <source>
        <dbReference type="ARBA" id="ARBA00022692"/>
    </source>
</evidence>
<evidence type="ECO:0000313" key="9">
    <source>
        <dbReference type="EMBL" id="MCC2177467.1"/>
    </source>
</evidence>
<feature type="transmembrane region" description="Helical" evidence="8">
    <location>
        <begin position="34"/>
        <end position="61"/>
    </location>
</feature>
<keyword evidence="3 7" id="KW-1003">Cell membrane</keyword>
<evidence type="ECO:0000256" key="5">
    <source>
        <dbReference type="ARBA" id="ARBA00022989"/>
    </source>
</evidence>
<feature type="transmembrane region" description="Helical" evidence="8">
    <location>
        <begin position="112"/>
        <end position="130"/>
    </location>
</feature>
<keyword evidence="5 8" id="KW-1133">Transmembrane helix</keyword>
<proteinExistence type="inferred from homology"/>
<dbReference type="PIRSF" id="PIRSF500217">
    <property type="entry name" value="AlgI"/>
    <property type="match status" value="1"/>
</dbReference>
<accession>A0AAW4W3B8</accession>
<comment type="similarity">
    <text evidence="2 7">Belongs to the membrane-bound acyltransferase family.</text>
</comment>
<keyword evidence="7" id="KW-0012">Acyltransferase</keyword>
<evidence type="ECO:0000256" key="6">
    <source>
        <dbReference type="ARBA" id="ARBA00023136"/>
    </source>
</evidence>
<dbReference type="PANTHER" id="PTHR13285:SF18">
    <property type="entry name" value="PROTEIN-CYSTEINE N-PALMITOYLTRANSFERASE RASP"/>
    <property type="match status" value="1"/>
</dbReference>
<dbReference type="InterPro" id="IPR004299">
    <property type="entry name" value="MBOAT_fam"/>
</dbReference>
<evidence type="ECO:0000256" key="8">
    <source>
        <dbReference type="SAM" id="Phobius"/>
    </source>
</evidence>
<dbReference type="InterPro" id="IPR024194">
    <property type="entry name" value="Ac/AlaTfrase_AlgI/DltB"/>
</dbReference>
<feature type="transmembrane region" description="Helical" evidence="8">
    <location>
        <begin position="306"/>
        <end position="331"/>
    </location>
</feature>
<evidence type="ECO:0000256" key="3">
    <source>
        <dbReference type="ARBA" id="ARBA00022475"/>
    </source>
</evidence>
<keyword evidence="7" id="KW-0808">Transferase</keyword>
<reference evidence="9 10" key="1">
    <citation type="submission" date="2021-10" db="EMBL/GenBank/DDBJ databases">
        <title>Anaerobic single-cell dispensing facilitates the cultivation of human gut bacteria.</title>
        <authorList>
            <person name="Afrizal A."/>
        </authorList>
    </citation>
    <scope>NUCLEOTIDE SEQUENCE [LARGE SCALE GENOMIC DNA]</scope>
    <source>
        <strain evidence="9 10">CLA-AA-H270</strain>
    </source>
</reference>
<protein>
    <submittedName>
        <fullName evidence="9">MBOAT family protein</fullName>
    </submittedName>
</protein>
<dbReference type="Pfam" id="PF03062">
    <property type="entry name" value="MBOAT"/>
    <property type="match status" value="1"/>
</dbReference>
<feature type="transmembrane region" description="Helical" evidence="8">
    <location>
        <begin position="73"/>
        <end position="92"/>
    </location>
</feature>
<dbReference type="InterPro" id="IPR051085">
    <property type="entry name" value="MB_O-acyltransferase"/>
</dbReference>
<feature type="transmembrane region" description="Helical" evidence="8">
    <location>
        <begin position="351"/>
        <end position="369"/>
    </location>
</feature>
<dbReference type="GO" id="GO:0005886">
    <property type="term" value="C:plasma membrane"/>
    <property type="evidence" value="ECO:0007669"/>
    <property type="project" value="UniProtKB-SubCell"/>
</dbReference>
<dbReference type="GeneID" id="98660332"/>
<keyword evidence="6 7" id="KW-0472">Membrane</keyword>
<dbReference type="GO" id="GO:0016746">
    <property type="term" value="F:acyltransferase activity"/>
    <property type="evidence" value="ECO:0007669"/>
    <property type="project" value="UniProtKB-KW"/>
</dbReference>
<evidence type="ECO:0000313" key="10">
    <source>
        <dbReference type="Proteomes" id="UP001298753"/>
    </source>
</evidence>
<dbReference type="InterPro" id="IPR028362">
    <property type="entry name" value="AlgI"/>
</dbReference>
<dbReference type="AlphaFoldDB" id="A0AAW4W3B8"/>